<protein>
    <submittedName>
        <fullName evidence="1">Uncharacterized protein</fullName>
    </submittedName>
</protein>
<sequence>MTQNVNGGACAGNACTFSTQGVLRGAAANNAGIVYSLTGPEARVIGAAGFKR</sequence>
<organism evidence="1 2">
    <name type="scientific">Pandoraea terrigena</name>
    <dbReference type="NCBI Taxonomy" id="2508292"/>
    <lineage>
        <taxon>Bacteria</taxon>
        <taxon>Pseudomonadati</taxon>
        <taxon>Pseudomonadota</taxon>
        <taxon>Betaproteobacteria</taxon>
        <taxon>Burkholderiales</taxon>
        <taxon>Burkholderiaceae</taxon>
        <taxon>Pandoraea</taxon>
    </lineage>
</organism>
<dbReference type="AlphaFoldDB" id="A0A5E4XQ37"/>
<dbReference type="RefSeq" id="WP_174978646.1">
    <property type="nucleotide sequence ID" value="NZ_CABPRU010000012.1"/>
</dbReference>
<dbReference type="Proteomes" id="UP000334380">
    <property type="component" value="Unassembled WGS sequence"/>
</dbReference>
<keyword evidence="2" id="KW-1185">Reference proteome</keyword>
<proteinExistence type="predicted"/>
<evidence type="ECO:0000313" key="2">
    <source>
        <dbReference type="Proteomes" id="UP000334380"/>
    </source>
</evidence>
<reference evidence="1 2" key="1">
    <citation type="submission" date="2019-08" db="EMBL/GenBank/DDBJ databases">
        <authorList>
            <person name="Peeters C."/>
        </authorList>
    </citation>
    <scope>NUCLEOTIDE SEQUENCE [LARGE SCALE GENOMIC DNA]</scope>
    <source>
        <strain evidence="1 2">LMG 31013</strain>
    </source>
</reference>
<dbReference type="EMBL" id="CABPRU010000012">
    <property type="protein sequence ID" value="VVE38426.1"/>
    <property type="molecule type" value="Genomic_DNA"/>
</dbReference>
<name>A0A5E4XQ37_9BURK</name>
<evidence type="ECO:0000313" key="1">
    <source>
        <dbReference type="EMBL" id="VVE38426.1"/>
    </source>
</evidence>
<gene>
    <name evidence="1" type="ORF">PTE31013_04048</name>
</gene>
<accession>A0A5E4XQ37</accession>